<dbReference type="PANTHER" id="PTHR42792">
    <property type="entry name" value="FLAGELLIN"/>
    <property type="match status" value="1"/>
</dbReference>
<dbReference type="SUPFAM" id="SSF64518">
    <property type="entry name" value="Phase 1 flagellin"/>
    <property type="match status" value="1"/>
</dbReference>
<keyword evidence="3" id="KW-0964">Secreted</keyword>
<dbReference type="GO" id="GO:0005576">
    <property type="term" value="C:extracellular region"/>
    <property type="evidence" value="ECO:0007669"/>
    <property type="project" value="UniProtKB-SubCell"/>
</dbReference>
<dbReference type="Pfam" id="PF00700">
    <property type="entry name" value="Flagellin_C"/>
    <property type="match status" value="1"/>
</dbReference>
<gene>
    <name evidence="6" type="ORF">AZI85_17040</name>
</gene>
<dbReference type="Gene3D" id="1.20.1330.10">
    <property type="entry name" value="f41 fragment of flagellin, N-terminal domain"/>
    <property type="match status" value="1"/>
</dbReference>
<dbReference type="EMBL" id="LUKF01000007">
    <property type="protein sequence ID" value="KYG67697.1"/>
    <property type="molecule type" value="Genomic_DNA"/>
</dbReference>
<comment type="similarity">
    <text evidence="1 3">Belongs to the bacterial flagellin family.</text>
</comment>
<dbReference type="GO" id="GO:0005198">
    <property type="term" value="F:structural molecule activity"/>
    <property type="evidence" value="ECO:0007669"/>
    <property type="project" value="UniProtKB-UniRule"/>
</dbReference>
<evidence type="ECO:0000259" key="4">
    <source>
        <dbReference type="Pfam" id="PF00669"/>
    </source>
</evidence>
<dbReference type="AlphaFoldDB" id="A0A150WTE9"/>
<dbReference type="PANTHER" id="PTHR42792:SF2">
    <property type="entry name" value="FLAGELLIN"/>
    <property type="match status" value="1"/>
</dbReference>
<evidence type="ECO:0000313" key="7">
    <source>
        <dbReference type="Proteomes" id="UP000075391"/>
    </source>
</evidence>
<evidence type="ECO:0000256" key="2">
    <source>
        <dbReference type="ARBA" id="ARBA00023143"/>
    </source>
</evidence>
<dbReference type="InterPro" id="IPR001029">
    <property type="entry name" value="Flagellin_N"/>
</dbReference>
<comment type="subcellular location">
    <subcellularLocation>
        <location evidence="3">Secreted</location>
    </subcellularLocation>
    <subcellularLocation>
        <location evidence="3">Bacterial flagellum</location>
    </subcellularLocation>
</comment>
<comment type="function">
    <text evidence="3">Flagellin is the subunit protein which polymerizes to form the filaments of bacterial flagella.</text>
</comment>
<dbReference type="PRINTS" id="PR00207">
    <property type="entry name" value="FLAGELLIN"/>
</dbReference>
<dbReference type="InterPro" id="IPR046358">
    <property type="entry name" value="Flagellin_C"/>
</dbReference>
<protein>
    <recommendedName>
        <fullName evidence="3">Flagellin</fullName>
    </recommendedName>
</protein>
<evidence type="ECO:0000256" key="3">
    <source>
        <dbReference type="RuleBase" id="RU362073"/>
    </source>
</evidence>
<feature type="domain" description="Flagellin N-terminal" evidence="4">
    <location>
        <begin position="5"/>
        <end position="141"/>
    </location>
</feature>
<accession>A0A150WTE9</accession>
<dbReference type="Pfam" id="PF00669">
    <property type="entry name" value="Flagellin_N"/>
    <property type="match status" value="1"/>
</dbReference>
<sequence length="277" mass="29549">MGLRIGTNVAALNAQKNLYMTQINSNRSMARLASGMRINQAADDAAGLAISENLKGQIRGLRQANRNANDGISLVQVAEGSLNEVSNMLIRLRELGVQASSDTIGETERKFLDVEYQQLKSEIQRITEATVFNGYELLNGTGGMIDIQVGVNNDPFRDRISFNSGAANASVDALGLTAESVGTKEGAQLSLDVIDQALTSVNAIRANFGALQNRLVSTSNNLLIADENLSAANSRIRDTDVAAETSEMTRNNILLQAGVSVLGQANQSQQLALKLLG</sequence>
<keyword evidence="2 3" id="KW-0975">Bacterial flagellum</keyword>
<reference evidence="6 7" key="1">
    <citation type="submission" date="2016-03" db="EMBL/GenBank/DDBJ databases">
        <authorList>
            <person name="Ploux O."/>
        </authorList>
    </citation>
    <scope>NUCLEOTIDE SEQUENCE [LARGE SCALE GENOMIC DNA]</scope>
    <source>
        <strain evidence="6 7">BER2</strain>
    </source>
</reference>
<dbReference type="InterPro" id="IPR042187">
    <property type="entry name" value="Flagellin_C_sub2"/>
</dbReference>
<dbReference type="OrthoDB" id="9789525at2"/>
<keyword evidence="6" id="KW-0282">Flagellum</keyword>
<comment type="caution">
    <text evidence="6">The sequence shown here is derived from an EMBL/GenBank/DDBJ whole genome shotgun (WGS) entry which is preliminary data.</text>
</comment>
<evidence type="ECO:0000313" key="6">
    <source>
        <dbReference type="EMBL" id="KYG67697.1"/>
    </source>
</evidence>
<dbReference type="RefSeq" id="WP_063243291.1">
    <property type="nucleotide sequence ID" value="NZ_CP168967.1"/>
</dbReference>
<evidence type="ECO:0000256" key="1">
    <source>
        <dbReference type="ARBA" id="ARBA00005709"/>
    </source>
</evidence>
<organism evidence="6 7">
    <name type="scientific">Bdellovibrio bacteriovorus</name>
    <dbReference type="NCBI Taxonomy" id="959"/>
    <lineage>
        <taxon>Bacteria</taxon>
        <taxon>Pseudomonadati</taxon>
        <taxon>Bdellovibrionota</taxon>
        <taxon>Bdellovibrionia</taxon>
        <taxon>Bdellovibrionales</taxon>
        <taxon>Pseudobdellovibrionaceae</taxon>
        <taxon>Bdellovibrio</taxon>
    </lineage>
</organism>
<dbReference type="GO" id="GO:0009288">
    <property type="term" value="C:bacterial-type flagellum"/>
    <property type="evidence" value="ECO:0007669"/>
    <property type="project" value="UniProtKB-SubCell"/>
</dbReference>
<dbReference type="InterPro" id="IPR001492">
    <property type="entry name" value="Flagellin"/>
</dbReference>
<keyword evidence="6" id="KW-0969">Cilium</keyword>
<feature type="domain" description="Flagellin C-terminal" evidence="5">
    <location>
        <begin position="191"/>
        <end position="276"/>
    </location>
</feature>
<keyword evidence="6" id="KW-0966">Cell projection</keyword>
<dbReference type="Gene3D" id="6.10.10.10">
    <property type="entry name" value="Flagellar export chaperone, C-terminal domain"/>
    <property type="match status" value="1"/>
</dbReference>
<dbReference type="Proteomes" id="UP000075391">
    <property type="component" value="Unassembled WGS sequence"/>
</dbReference>
<proteinExistence type="inferred from homology"/>
<name>A0A150WTE9_BDEBC</name>
<evidence type="ECO:0000259" key="5">
    <source>
        <dbReference type="Pfam" id="PF00700"/>
    </source>
</evidence>